<evidence type="ECO:0000313" key="1">
    <source>
        <dbReference type="EMBL" id="MBF0857328.1"/>
    </source>
</evidence>
<name>A0AB35AR19_GLUOY</name>
<dbReference type="EMBL" id="JABCQL010000038">
    <property type="protein sequence ID" value="MBF0857328.1"/>
    <property type="molecule type" value="Genomic_DNA"/>
</dbReference>
<reference evidence="1" key="1">
    <citation type="submission" date="2020-04" db="EMBL/GenBank/DDBJ databases">
        <authorList>
            <person name="Sombolestani A."/>
        </authorList>
    </citation>
    <scope>NUCLEOTIDE SEQUENCE</scope>
    <source>
        <strain evidence="1">LMG1408</strain>
    </source>
</reference>
<dbReference type="Proteomes" id="UP000603665">
    <property type="component" value="Unassembled WGS sequence"/>
</dbReference>
<gene>
    <name evidence="1" type="ORF">HKD20_12575</name>
</gene>
<proteinExistence type="predicted"/>
<sequence length="164" mass="19486">MAQLTEILRYVVQFILYHLGLNSQKPDPIQIPVPTEREVKWQDYLQDRRELLQTLLDEKTRRVWIKDRCREAEHRRAQVIARWRADRVPDCDQAQKTVARLERLARLPHQLPENIRFAIRNLKRQGQFQSALKELDRFYNGKAPASYSSLGAKTRVRDSPKNEL</sequence>
<comment type="caution">
    <text evidence="1">The sequence shown here is derived from an EMBL/GenBank/DDBJ whole genome shotgun (WGS) entry which is preliminary data.</text>
</comment>
<accession>A0AB35AR19</accession>
<dbReference type="RefSeq" id="WP_011252941.1">
    <property type="nucleotide sequence ID" value="NZ_JABCQL010000038.1"/>
</dbReference>
<reference evidence="1" key="2">
    <citation type="submission" date="2023-10" db="EMBL/GenBank/DDBJ databases">
        <title>Description of novel Gluconobacter species.</title>
        <authorList>
            <person name="Cleenwerck I."/>
            <person name="Cnockaert M."/>
            <person name="Borremans W."/>
            <person name="Wieme A.D."/>
            <person name="De Vuyst L."/>
            <person name="Vandamme P."/>
        </authorList>
    </citation>
    <scope>NUCLEOTIDE SEQUENCE</scope>
    <source>
        <strain evidence="1">LMG1408</strain>
    </source>
</reference>
<protein>
    <submittedName>
        <fullName evidence="1">Uncharacterized protein</fullName>
    </submittedName>
</protein>
<organism evidence="1 2">
    <name type="scientific">Gluconobacter oxydans</name>
    <name type="common">Gluconobacter suboxydans</name>
    <dbReference type="NCBI Taxonomy" id="442"/>
    <lineage>
        <taxon>Bacteria</taxon>
        <taxon>Pseudomonadati</taxon>
        <taxon>Pseudomonadota</taxon>
        <taxon>Alphaproteobacteria</taxon>
        <taxon>Acetobacterales</taxon>
        <taxon>Acetobacteraceae</taxon>
        <taxon>Gluconobacter</taxon>
    </lineage>
</organism>
<dbReference type="AlphaFoldDB" id="A0AB35AR19"/>
<evidence type="ECO:0000313" key="2">
    <source>
        <dbReference type="Proteomes" id="UP000603665"/>
    </source>
</evidence>